<accession>A0ABX1LS29</accession>
<feature type="domain" description="Transposase IS4-like" evidence="1">
    <location>
        <begin position="106"/>
        <end position="344"/>
    </location>
</feature>
<dbReference type="InterPro" id="IPR051698">
    <property type="entry name" value="Transposase_11-like"/>
</dbReference>
<dbReference type="Pfam" id="PF13808">
    <property type="entry name" value="DDE_Tnp_1_assoc"/>
    <property type="match status" value="1"/>
</dbReference>
<dbReference type="RefSeq" id="WP_169362818.1">
    <property type="nucleotide sequence ID" value="NZ_JAAVJL010000001.1"/>
</dbReference>
<dbReference type="PANTHER" id="PTHR30298">
    <property type="entry name" value="H REPEAT-ASSOCIATED PREDICTED TRANSPOSASE"/>
    <property type="match status" value="1"/>
</dbReference>
<reference evidence="3 4" key="1">
    <citation type="submission" date="2020-03" db="EMBL/GenBank/DDBJ databases">
        <title>Draft Genome Sequence of 2-Methylisoborneol Producing Pseudanabaena yagii Strain GIHE-NHR1 Isolated from North Han River in South Korea.</title>
        <authorList>
            <person name="Jeong J."/>
        </authorList>
    </citation>
    <scope>NUCLEOTIDE SEQUENCE [LARGE SCALE GENOMIC DNA]</scope>
    <source>
        <strain evidence="3 4">GIHE-NHR1</strain>
    </source>
</reference>
<dbReference type="EMBL" id="JAAVJL010000001">
    <property type="protein sequence ID" value="NMF57836.1"/>
    <property type="molecule type" value="Genomic_DNA"/>
</dbReference>
<keyword evidence="4" id="KW-1185">Reference proteome</keyword>
<name>A0ABX1LS29_9CYAN</name>
<sequence length="375" mass="42188">MNNPIEVSLLRHFEGVEDPRDNRGKEHNLLDIIVIAICAVISGGENWEDIALFGASKQEWLGTFLELPNGIPCDDTFARVFARVNPQQMQNSFISWVKSVSQALQGEVVAIDGKTLRQSYDRGADKGAIHMVSAWASANRLILGQCKVDEKSNEITAIPELLKLLEIKGCIVTIDAMGCQKEIASQIVQQGADYVLALKGNQGGLFEDVQWLFEQAINTDFVDVDHDFCQSIDKGHGRLEIRRCWTLSNLDYLTQLPLWAGLQTIALVQSERRINGKVSTENRYYISSLPSNAALIANAVRTHWSIENSLHWVLDVSFHEDASRIRKDNSPENMAMLRHFALNLLSRDKSSKFSMRAKRNKAAWDLAYLIHLLNL</sequence>
<dbReference type="Pfam" id="PF01609">
    <property type="entry name" value="DDE_Tnp_1"/>
    <property type="match status" value="1"/>
</dbReference>
<dbReference type="Proteomes" id="UP000738376">
    <property type="component" value="Unassembled WGS sequence"/>
</dbReference>
<dbReference type="InterPro" id="IPR047647">
    <property type="entry name" value="ISAs1_transpos"/>
</dbReference>
<evidence type="ECO:0000259" key="2">
    <source>
        <dbReference type="Pfam" id="PF13808"/>
    </source>
</evidence>
<protein>
    <submittedName>
        <fullName evidence="3">ISAs1 family transposase</fullName>
    </submittedName>
</protein>
<comment type="caution">
    <text evidence="3">The sequence shown here is derived from an EMBL/GenBank/DDBJ whole genome shotgun (WGS) entry which is preliminary data.</text>
</comment>
<proteinExistence type="predicted"/>
<evidence type="ECO:0000313" key="3">
    <source>
        <dbReference type="EMBL" id="NMF57836.1"/>
    </source>
</evidence>
<dbReference type="NCBIfam" id="NF033564">
    <property type="entry name" value="transpos_ISAs1"/>
    <property type="match status" value="1"/>
</dbReference>
<dbReference type="PANTHER" id="PTHR30298:SF0">
    <property type="entry name" value="PROTEIN YBFL-RELATED"/>
    <property type="match status" value="1"/>
</dbReference>
<evidence type="ECO:0000313" key="4">
    <source>
        <dbReference type="Proteomes" id="UP000738376"/>
    </source>
</evidence>
<dbReference type="InterPro" id="IPR032806">
    <property type="entry name" value="YbfD_N"/>
</dbReference>
<organism evidence="3 4">
    <name type="scientific">Pseudanabaena yagii GIHE-NHR1</name>
    <dbReference type="NCBI Taxonomy" id="2722753"/>
    <lineage>
        <taxon>Bacteria</taxon>
        <taxon>Bacillati</taxon>
        <taxon>Cyanobacteriota</taxon>
        <taxon>Cyanophyceae</taxon>
        <taxon>Pseudanabaenales</taxon>
        <taxon>Pseudanabaenaceae</taxon>
        <taxon>Pseudanabaena</taxon>
        <taxon>Pseudanabaena yagii</taxon>
    </lineage>
</organism>
<gene>
    <name evidence="3" type="ORF">HC246_07340</name>
</gene>
<dbReference type="InterPro" id="IPR002559">
    <property type="entry name" value="Transposase_11"/>
</dbReference>
<evidence type="ECO:0000259" key="1">
    <source>
        <dbReference type="Pfam" id="PF01609"/>
    </source>
</evidence>
<feature type="domain" description="H repeat-associated protein N-terminal" evidence="2">
    <location>
        <begin position="11"/>
        <end position="97"/>
    </location>
</feature>